<dbReference type="InterPro" id="IPR024066">
    <property type="entry name" value="RGS_subdom1/3"/>
</dbReference>
<dbReference type="InterPro" id="IPR036305">
    <property type="entry name" value="RGS_sf"/>
</dbReference>
<dbReference type="Pfam" id="PF00615">
    <property type="entry name" value="RGS"/>
    <property type="match status" value="1"/>
</dbReference>
<feature type="domain" description="RGS" evidence="2">
    <location>
        <begin position="45"/>
        <end position="87"/>
    </location>
</feature>
<evidence type="ECO:0000259" key="2">
    <source>
        <dbReference type="PROSITE" id="PS50132"/>
    </source>
</evidence>
<dbReference type="PROSITE" id="PS50132">
    <property type="entry name" value="RGS"/>
    <property type="match status" value="1"/>
</dbReference>
<dbReference type="GO" id="GO:0009968">
    <property type="term" value="P:negative regulation of signal transduction"/>
    <property type="evidence" value="ECO:0007669"/>
    <property type="project" value="UniProtKB-KW"/>
</dbReference>
<protein>
    <submittedName>
        <fullName evidence="3">Regulator of G-protein signaling 7</fullName>
    </submittedName>
</protein>
<dbReference type="GO" id="GO:0005737">
    <property type="term" value="C:cytoplasm"/>
    <property type="evidence" value="ECO:0007669"/>
    <property type="project" value="TreeGrafter"/>
</dbReference>
<dbReference type="PANTHER" id="PTHR45746">
    <property type="entry name" value="LP21163P"/>
    <property type="match status" value="1"/>
</dbReference>
<dbReference type="Proteomes" id="UP001054945">
    <property type="component" value="Unassembled WGS sequence"/>
</dbReference>
<evidence type="ECO:0000313" key="3">
    <source>
        <dbReference type="EMBL" id="GIZ03498.1"/>
    </source>
</evidence>
<dbReference type="GO" id="GO:0005096">
    <property type="term" value="F:GTPase activator activity"/>
    <property type="evidence" value="ECO:0007669"/>
    <property type="project" value="TreeGrafter"/>
</dbReference>
<organism evidence="3 4">
    <name type="scientific">Caerostris extrusa</name>
    <name type="common">Bark spider</name>
    <name type="synonym">Caerostris bankana</name>
    <dbReference type="NCBI Taxonomy" id="172846"/>
    <lineage>
        <taxon>Eukaryota</taxon>
        <taxon>Metazoa</taxon>
        <taxon>Ecdysozoa</taxon>
        <taxon>Arthropoda</taxon>
        <taxon>Chelicerata</taxon>
        <taxon>Arachnida</taxon>
        <taxon>Araneae</taxon>
        <taxon>Araneomorphae</taxon>
        <taxon>Entelegynae</taxon>
        <taxon>Araneoidea</taxon>
        <taxon>Araneidae</taxon>
        <taxon>Caerostris</taxon>
    </lineage>
</organism>
<evidence type="ECO:0000313" key="4">
    <source>
        <dbReference type="Proteomes" id="UP001054945"/>
    </source>
</evidence>
<dbReference type="PRINTS" id="PR01301">
    <property type="entry name" value="RGSPROTEIN"/>
</dbReference>
<dbReference type="EMBL" id="BPLR01001613">
    <property type="protein sequence ID" value="GIZ03498.1"/>
    <property type="molecule type" value="Genomic_DNA"/>
</dbReference>
<accession>A0AAV4Y8S5</accession>
<dbReference type="InterPro" id="IPR047016">
    <property type="entry name" value="RGS6/7/9/11"/>
</dbReference>
<evidence type="ECO:0000256" key="1">
    <source>
        <dbReference type="ARBA" id="ARBA00022700"/>
    </source>
</evidence>
<name>A0AAV4Y8S5_CAEEX</name>
<dbReference type="GO" id="GO:0008277">
    <property type="term" value="P:regulation of G protein-coupled receptor signaling pathway"/>
    <property type="evidence" value="ECO:0007669"/>
    <property type="project" value="InterPro"/>
</dbReference>
<sequence>MFLSCVLKNRAFPATLNILGDISKKEPYHNRKEVSARRVKRWAFSLQELLRDPAGKEQFYKFLDKEFSAENLKFYDAVQELKTNPCH</sequence>
<reference evidence="3 4" key="1">
    <citation type="submission" date="2021-06" db="EMBL/GenBank/DDBJ databases">
        <title>Caerostris extrusa draft genome.</title>
        <authorList>
            <person name="Kono N."/>
            <person name="Arakawa K."/>
        </authorList>
    </citation>
    <scope>NUCLEOTIDE SEQUENCE [LARGE SCALE GENOMIC DNA]</scope>
</reference>
<dbReference type="GO" id="GO:0043005">
    <property type="term" value="C:neuron projection"/>
    <property type="evidence" value="ECO:0007669"/>
    <property type="project" value="TreeGrafter"/>
</dbReference>
<dbReference type="SUPFAM" id="SSF48097">
    <property type="entry name" value="Regulator of G-protein signaling, RGS"/>
    <property type="match status" value="1"/>
</dbReference>
<comment type="caution">
    <text evidence="3">The sequence shown here is derived from an EMBL/GenBank/DDBJ whole genome shotgun (WGS) entry which is preliminary data.</text>
</comment>
<dbReference type="PANTHER" id="PTHR45746:SF6">
    <property type="entry name" value="LP21163P"/>
    <property type="match status" value="1"/>
</dbReference>
<dbReference type="Gene3D" id="1.10.196.10">
    <property type="match status" value="1"/>
</dbReference>
<keyword evidence="4" id="KW-1185">Reference proteome</keyword>
<gene>
    <name evidence="3" type="primary">RGS7_2</name>
    <name evidence="3" type="ORF">CEXT_126741</name>
</gene>
<proteinExistence type="predicted"/>
<keyword evidence="1" id="KW-0734">Signal transduction inhibitor</keyword>
<dbReference type="InterPro" id="IPR016137">
    <property type="entry name" value="RGS"/>
</dbReference>
<dbReference type="AlphaFoldDB" id="A0AAV4Y8S5"/>